<evidence type="ECO:0000313" key="13">
    <source>
        <dbReference type="EMBL" id="TCT20021.1"/>
    </source>
</evidence>
<dbReference type="Gene3D" id="3.20.20.70">
    <property type="entry name" value="Aldolase class I"/>
    <property type="match status" value="1"/>
</dbReference>
<comment type="function">
    <text evidence="9">Condenses 4-methyl-5-(beta-hydroxyethyl)thiazole monophosphate (THZ-P) and 2-methyl-4-amino-5-hydroxymethyl pyrimidine pyrophosphate (HMP-PP) to form thiamine monophosphate (TMP).</text>
</comment>
<evidence type="ECO:0000256" key="10">
    <source>
        <dbReference type="RuleBase" id="RU003826"/>
    </source>
</evidence>
<evidence type="ECO:0000256" key="2">
    <source>
        <dbReference type="ARBA" id="ARBA00022679"/>
    </source>
</evidence>
<evidence type="ECO:0000259" key="12">
    <source>
        <dbReference type="Pfam" id="PF02581"/>
    </source>
</evidence>
<organism evidence="13 14">
    <name type="scientific">Melghiribacillus thermohalophilus</name>
    <dbReference type="NCBI Taxonomy" id="1324956"/>
    <lineage>
        <taxon>Bacteria</taxon>
        <taxon>Bacillati</taxon>
        <taxon>Bacillota</taxon>
        <taxon>Bacilli</taxon>
        <taxon>Bacillales</taxon>
        <taxon>Bacillaceae</taxon>
        <taxon>Melghiribacillus</taxon>
    </lineage>
</organism>
<dbReference type="FunFam" id="3.20.20.70:FF:000096">
    <property type="entry name" value="Thiamine-phosphate synthase"/>
    <property type="match status" value="1"/>
</dbReference>
<feature type="domain" description="Thiamine phosphate synthase/TenI" evidence="12">
    <location>
        <begin position="10"/>
        <end position="193"/>
    </location>
</feature>
<evidence type="ECO:0000256" key="9">
    <source>
        <dbReference type="HAMAP-Rule" id="MF_00097"/>
    </source>
</evidence>
<dbReference type="GO" id="GO:0005737">
    <property type="term" value="C:cytoplasm"/>
    <property type="evidence" value="ECO:0007669"/>
    <property type="project" value="TreeGrafter"/>
</dbReference>
<keyword evidence="5 9" id="KW-0784">Thiamine biosynthesis</keyword>
<dbReference type="EC" id="2.5.1.3" evidence="9"/>
<evidence type="ECO:0000256" key="11">
    <source>
        <dbReference type="RuleBase" id="RU004253"/>
    </source>
</evidence>
<feature type="binding site" evidence="9">
    <location>
        <position position="75"/>
    </location>
    <ligand>
        <name>Mg(2+)</name>
        <dbReference type="ChEBI" id="CHEBI:18420"/>
    </ligand>
</feature>
<evidence type="ECO:0000313" key="14">
    <source>
        <dbReference type="Proteomes" id="UP000294650"/>
    </source>
</evidence>
<dbReference type="HAMAP" id="MF_00097">
    <property type="entry name" value="TMP_synthase"/>
    <property type="match status" value="1"/>
</dbReference>
<protein>
    <recommendedName>
        <fullName evidence="9">Thiamine-phosphate synthase</fullName>
        <shortName evidence="9">TP synthase</shortName>
        <shortName evidence="9">TPS</shortName>
        <ecNumber evidence="9">2.5.1.3</ecNumber>
    </recommendedName>
    <alternativeName>
        <fullName evidence="9">Thiamine-phosphate pyrophosphorylase</fullName>
        <shortName evidence="9">TMP pyrophosphorylase</shortName>
        <shortName evidence="9">TMP-PPase</shortName>
    </alternativeName>
</protein>
<evidence type="ECO:0000256" key="4">
    <source>
        <dbReference type="ARBA" id="ARBA00022842"/>
    </source>
</evidence>
<feature type="binding site" evidence="9">
    <location>
        <position position="141"/>
    </location>
    <ligand>
        <name>4-amino-2-methyl-5-(diphosphooxymethyl)pyrimidine</name>
        <dbReference type="ChEBI" id="CHEBI:57841"/>
    </ligand>
</feature>
<keyword evidence="4 9" id="KW-0460">Magnesium</keyword>
<sequence length="217" mass="24109">MMISRKQLQLYFVMGSSNCRENPEQTLMKAIRGGITCFQFREKGKGSRRGRAKFELALQLKTICREYNIPFIVNDDVNLVLEIDADGIHIGQEDDSPLEVRRMLGRKILGISAHNTEEAREAVKNGADYLGVGPMFPTRTKKDCREVRGPEVIREIRSDGITIPITGIGGIKSSNLDQVIQAGADGVAVISTISHSRDPEMIARELITRIKPLTADD</sequence>
<gene>
    <name evidence="9" type="primary">thiE</name>
    <name evidence="13" type="ORF">EDD68_11572</name>
</gene>
<dbReference type="UniPathway" id="UPA00060">
    <property type="reaction ID" value="UER00141"/>
</dbReference>
<comment type="pathway">
    <text evidence="1 9 11">Cofactor biosynthesis; thiamine diphosphate biosynthesis; thiamine phosphate from 4-amino-2-methyl-5-diphosphomethylpyrimidine and 4-methyl-5-(2-phosphoethyl)-thiazole: step 1/1.</text>
</comment>
<evidence type="ECO:0000256" key="6">
    <source>
        <dbReference type="ARBA" id="ARBA00047334"/>
    </source>
</evidence>
<feature type="binding site" evidence="9">
    <location>
        <begin position="190"/>
        <end position="191"/>
    </location>
    <ligand>
        <name>2-[(2R,5Z)-2-carboxy-4-methylthiazol-5(2H)-ylidene]ethyl phosphate</name>
        <dbReference type="ChEBI" id="CHEBI:62899"/>
    </ligand>
</feature>
<dbReference type="AlphaFoldDB" id="A0A4R3MWZ0"/>
<evidence type="ECO:0000256" key="5">
    <source>
        <dbReference type="ARBA" id="ARBA00022977"/>
    </source>
</evidence>
<comment type="catalytic activity">
    <reaction evidence="7 9 10">
        <text>2-(2-carboxy-4-methylthiazol-5-yl)ethyl phosphate + 4-amino-2-methyl-5-(diphosphooxymethyl)pyrimidine + 2 H(+) = thiamine phosphate + CO2 + diphosphate</text>
        <dbReference type="Rhea" id="RHEA:47848"/>
        <dbReference type="ChEBI" id="CHEBI:15378"/>
        <dbReference type="ChEBI" id="CHEBI:16526"/>
        <dbReference type="ChEBI" id="CHEBI:33019"/>
        <dbReference type="ChEBI" id="CHEBI:37575"/>
        <dbReference type="ChEBI" id="CHEBI:57841"/>
        <dbReference type="ChEBI" id="CHEBI:62890"/>
        <dbReference type="EC" id="2.5.1.3"/>
    </reaction>
</comment>
<dbReference type="Pfam" id="PF02581">
    <property type="entry name" value="TMP-TENI"/>
    <property type="match status" value="1"/>
</dbReference>
<dbReference type="RefSeq" id="WP_132372280.1">
    <property type="nucleotide sequence ID" value="NZ_SMAN01000015.1"/>
</dbReference>
<comment type="caution">
    <text evidence="13">The sequence shown here is derived from an EMBL/GenBank/DDBJ whole genome shotgun (WGS) entry which is preliminary data.</text>
</comment>
<dbReference type="InterPro" id="IPR022998">
    <property type="entry name" value="ThiamineP_synth_TenI"/>
</dbReference>
<dbReference type="GO" id="GO:0004789">
    <property type="term" value="F:thiamine-phosphate diphosphorylase activity"/>
    <property type="evidence" value="ECO:0007669"/>
    <property type="project" value="UniProtKB-UniRule"/>
</dbReference>
<dbReference type="InterPro" id="IPR036206">
    <property type="entry name" value="ThiamineP_synth_sf"/>
</dbReference>
<dbReference type="GO" id="GO:0000287">
    <property type="term" value="F:magnesium ion binding"/>
    <property type="evidence" value="ECO:0007669"/>
    <property type="project" value="UniProtKB-UniRule"/>
</dbReference>
<evidence type="ECO:0000256" key="8">
    <source>
        <dbReference type="ARBA" id="ARBA00047883"/>
    </source>
</evidence>
<dbReference type="GO" id="GO:0009228">
    <property type="term" value="P:thiamine biosynthetic process"/>
    <property type="evidence" value="ECO:0007669"/>
    <property type="project" value="UniProtKB-KW"/>
</dbReference>
<keyword evidence="14" id="KW-1185">Reference proteome</keyword>
<comment type="similarity">
    <text evidence="9 10">Belongs to the thiamine-phosphate synthase family.</text>
</comment>
<accession>A0A4R3MWZ0</accession>
<comment type="cofactor">
    <cofactor evidence="9">
        <name>Mg(2+)</name>
        <dbReference type="ChEBI" id="CHEBI:18420"/>
    </cofactor>
    <text evidence="9">Binds 1 Mg(2+) ion per subunit.</text>
</comment>
<dbReference type="Proteomes" id="UP000294650">
    <property type="component" value="Unassembled WGS sequence"/>
</dbReference>
<comment type="catalytic activity">
    <reaction evidence="8 9 10">
        <text>2-[(2R,5Z)-2-carboxy-4-methylthiazol-5(2H)-ylidene]ethyl phosphate + 4-amino-2-methyl-5-(diphosphooxymethyl)pyrimidine + 2 H(+) = thiamine phosphate + CO2 + diphosphate</text>
        <dbReference type="Rhea" id="RHEA:47844"/>
        <dbReference type="ChEBI" id="CHEBI:15378"/>
        <dbReference type="ChEBI" id="CHEBI:16526"/>
        <dbReference type="ChEBI" id="CHEBI:33019"/>
        <dbReference type="ChEBI" id="CHEBI:37575"/>
        <dbReference type="ChEBI" id="CHEBI:57841"/>
        <dbReference type="ChEBI" id="CHEBI:62899"/>
        <dbReference type="EC" id="2.5.1.3"/>
    </reaction>
</comment>
<feature type="binding site" evidence="9">
    <location>
        <position position="94"/>
    </location>
    <ligand>
        <name>Mg(2+)</name>
        <dbReference type="ChEBI" id="CHEBI:18420"/>
    </ligand>
</feature>
<name>A0A4R3MWZ0_9BACI</name>
<dbReference type="EMBL" id="SMAN01000015">
    <property type="protein sequence ID" value="TCT20021.1"/>
    <property type="molecule type" value="Genomic_DNA"/>
</dbReference>
<comment type="catalytic activity">
    <reaction evidence="6 9 10">
        <text>4-methyl-5-(2-phosphooxyethyl)-thiazole + 4-amino-2-methyl-5-(diphosphooxymethyl)pyrimidine + H(+) = thiamine phosphate + diphosphate</text>
        <dbReference type="Rhea" id="RHEA:22328"/>
        <dbReference type="ChEBI" id="CHEBI:15378"/>
        <dbReference type="ChEBI" id="CHEBI:33019"/>
        <dbReference type="ChEBI" id="CHEBI:37575"/>
        <dbReference type="ChEBI" id="CHEBI:57841"/>
        <dbReference type="ChEBI" id="CHEBI:58296"/>
        <dbReference type="EC" id="2.5.1.3"/>
    </reaction>
</comment>
<feature type="binding site" evidence="9">
    <location>
        <begin position="138"/>
        <end position="140"/>
    </location>
    <ligand>
        <name>2-[(2R,5Z)-2-carboxy-4-methylthiazol-5(2H)-ylidene]ethyl phosphate</name>
        <dbReference type="ChEBI" id="CHEBI:62899"/>
    </ligand>
</feature>
<reference evidence="13 14" key="1">
    <citation type="submission" date="2019-03" db="EMBL/GenBank/DDBJ databases">
        <title>Genomic Encyclopedia of Type Strains, Phase IV (KMG-IV): sequencing the most valuable type-strain genomes for metagenomic binning, comparative biology and taxonomic classification.</title>
        <authorList>
            <person name="Goeker M."/>
        </authorList>
    </citation>
    <scope>NUCLEOTIDE SEQUENCE [LARGE SCALE GENOMIC DNA]</scope>
    <source>
        <strain evidence="13 14">DSM 25894</strain>
    </source>
</reference>
<dbReference type="NCBIfam" id="TIGR00693">
    <property type="entry name" value="thiE"/>
    <property type="match status" value="1"/>
</dbReference>
<dbReference type="SUPFAM" id="SSF51391">
    <property type="entry name" value="Thiamin phosphate synthase"/>
    <property type="match status" value="1"/>
</dbReference>
<feature type="binding site" evidence="9">
    <location>
        <begin position="39"/>
        <end position="43"/>
    </location>
    <ligand>
        <name>4-amino-2-methyl-5-(diphosphooxymethyl)pyrimidine</name>
        <dbReference type="ChEBI" id="CHEBI:57841"/>
    </ligand>
</feature>
<evidence type="ECO:0000256" key="3">
    <source>
        <dbReference type="ARBA" id="ARBA00022723"/>
    </source>
</evidence>
<dbReference type="PANTHER" id="PTHR20857:SF15">
    <property type="entry name" value="THIAMINE-PHOSPHATE SYNTHASE"/>
    <property type="match status" value="1"/>
</dbReference>
<dbReference type="InterPro" id="IPR034291">
    <property type="entry name" value="TMP_synthase"/>
</dbReference>
<feature type="binding site" evidence="9">
    <location>
        <position position="112"/>
    </location>
    <ligand>
        <name>4-amino-2-methyl-5-(diphosphooxymethyl)pyrimidine</name>
        <dbReference type="ChEBI" id="CHEBI:57841"/>
    </ligand>
</feature>
<dbReference type="InterPro" id="IPR013785">
    <property type="entry name" value="Aldolase_TIM"/>
</dbReference>
<dbReference type="CDD" id="cd00564">
    <property type="entry name" value="TMP_TenI"/>
    <property type="match status" value="1"/>
</dbReference>
<feature type="binding site" evidence="9">
    <location>
        <position position="74"/>
    </location>
    <ligand>
        <name>4-amino-2-methyl-5-(diphosphooxymethyl)pyrimidine</name>
        <dbReference type="ChEBI" id="CHEBI:57841"/>
    </ligand>
</feature>
<keyword evidence="2 9" id="KW-0808">Transferase</keyword>
<proteinExistence type="inferred from homology"/>
<keyword evidence="3 9" id="KW-0479">Metal-binding</keyword>
<evidence type="ECO:0000256" key="7">
    <source>
        <dbReference type="ARBA" id="ARBA00047851"/>
    </source>
</evidence>
<dbReference type="GO" id="GO:0009229">
    <property type="term" value="P:thiamine diphosphate biosynthetic process"/>
    <property type="evidence" value="ECO:0007669"/>
    <property type="project" value="UniProtKB-UniRule"/>
</dbReference>
<evidence type="ECO:0000256" key="1">
    <source>
        <dbReference type="ARBA" id="ARBA00005165"/>
    </source>
</evidence>
<dbReference type="PANTHER" id="PTHR20857">
    <property type="entry name" value="THIAMINE-PHOSPHATE PYROPHOSPHORYLASE"/>
    <property type="match status" value="1"/>
</dbReference>
<dbReference type="OrthoDB" id="9812206at2"/>
<feature type="binding site" evidence="9">
    <location>
        <position position="170"/>
    </location>
    <ligand>
        <name>2-[(2R,5Z)-2-carboxy-4-methylthiazol-5(2H)-ylidene]ethyl phosphate</name>
        <dbReference type="ChEBI" id="CHEBI:62899"/>
    </ligand>
</feature>